<dbReference type="EMBL" id="BDGG01000001">
    <property type="protein sequence ID" value="GAU88063.1"/>
    <property type="molecule type" value="Genomic_DNA"/>
</dbReference>
<organism evidence="1 2">
    <name type="scientific">Ramazzottius varieornatus</name>
    <name type="common">Water bear</name>
    <name type="synonym">Tardigrade</name>
    <dbReference type="NCBI Taxonomy" id="947166"/>
    <lineage>
        <taxon>Eukaryota</taxon>
        <taxon>Metazoa</taxon>
        <taxon>Ecdysozoa</taxon>
        <taxon>Tardigrada</taxon>
        <taxon>Eutardigrada</taxon>
        <taxon>Parachela</taxon>
        <taxon>Hypsibioidea</taxon>
        <taxon>Ramazzottiidae</taxon>
        <taxon>Ramazzottius</taxon>
    </lineage>
</organism>
<sequence length="170" mass="18873">MGQLSVSTSVIPVAPVVDIEPSTSSVVPDVPVTTPKLATARYNALNYGWDRHEDWHTITLHWLRNEGLAYCCGAQLTPLTSPNRAVQTLTCSAVTLKLCCAPGALKKYKCDTSMRAQRYHTLTSFVYYGSGKGSWRKSRPRSHSKPLRCAVFFQCSKLAICRQTCRITCD</sequence>
<reference evidence="1 2" key="1">
    <citation type="journal article" date="2016" name="Nat. Commun.">
        <title>Extremotolerant tardigrade genome and improved radiotolerance of human cultured cells by tardigrade-unique protein.</title>
        <authorList>
            <person name="Hashimoto T."/>
            <person name="Horikawa D.D."/>
            <person name="Saito Y."/>
            <person name="Kuwahara H."/>
            <person name="Kozuka-Hata H."/>
            <person name="Shin-I T."/>
            <person name="Minakuchi Y."/>
            <person name="Ohishi K."/>
            <person name="Motoyama A."/>
            <person name="Aizu T."/>
            <person name="Enomoto A."/>
            <person name="Kondo K."/>
            <person name="Tanaka S."/>
            <person name="Hara Y."/>
            <person name="Koshikawa S."/>
            <person name="Sagara H."/>
            <person name="Miura T."/>
            <person name="Yokobori S."/>
            <person name="Miyagawa K."/>
            <person name="Suzuki Y."/>
            <person name="Kubo T."/>
            <person name="Oyama M."/>
            <person name="Kohara Y."/>
            <person name="Fujiyama A."/>
            <person name="Arakawa K."/>
            <person name="Katayama T."/>
            <person name="Toyoda A."/>
            <person name="Kunieda T."/>
        </authorList>
    </citation>
    <scope>NUCLEOTIDE SEQUENCE [LARGE SCALE GENOMIC DNA]</scope>
    <source>
        <strain evidence="1 2">YOKOZUNA-1</strain>
    </source>
</reference>
<keyword evidence="2" id="KW-1185">Reference proteome</keyword>
<dbReference type="Proteomes" id="UP000186922">
    <property type="component" value="Unassembled WGS sequence"/>
</dbReference>
<protein>
    <submittedName>
        <fullName evidence="1">Uncharacterized protein</fullName>
    </submittedName>
</protein>
<name>A0A1D1UNX6_RAMVA</name>
<dbReference type="AlphaFoldDB" id="A0A1D1UNX6"/>
<evidence type="ECO:0000313" key="2">
    <source>
        <dbReference type="Proteomes" id="UP000186922"/>
    </source>
</evidence>
<proteinExistence type="predicted"/>
<gene>
    <name evidence="1" type="primary">RvY_00828</name>
    <name evidence="1" type="synonym">RvY_00828.2</name>
    <name evidence="1" type="ORF">RvY_00828-2</name>
</gene>
<evidence type="ECO:0000313" key="1">
    <source>
        <dbReference type="EMBL" id="GAU88063.1"/>
    </source>
</evidence>
<comment type="caution">
    <text evidence="1">The sequence shown here is derived from an EMBL/GenBank/DDBJ whole genome shotgun (WGS) entry which is preliminary data.</text>
</comment>
<accession>A0A1D1UNX6</accession>